<reference evidence="2 3" key="1">
    <citation type="journal article" date="2008" name="Nature">
        <title>The Phaeodactylum genome reveals the evolutionary history of diatom genomes.</title>
        <authorList>
            <person name="Bowler C."/>
            <person name="Allen A.E."/>
            <person name="Badger J.H."/>
            <person name="Grimwood J."/>
            <person name="Jabbari K."/>
            <person name="Kuo A."/>
            <person name="Maheswari U."/>
            <person name="Martens C."/>
            <person name="Maumus F."/>
            <person name="Otillar R.P."/>
            <person name="Rayko E."/>
            <person name="Salamov A."/>
            <person name="Vandepoele K."/>
            <person name="Beszteri B."/>
            <person name="Gruber A."/>
            <person name="Heijde M."/>
            <person name="Katinka M."/>
            <person name="Mock T."/>
            <person name="Valentin K."/>
            <person name="Verret F."/>
            <person name="Berges J.A."/>
            <person name="Brownlee C."/>
            <person name="Cadoret J.P."/>
            <person name="Chiovitti A."/>
            <person name="Choi C.J."/>
            <person name="Coesel S."/>
            <person name="De Martino A."/>
            <person name="Detter J.C."/>
            <person name="Durkin C."/>
            <person name="Falciatore A."/>
            <person name="Fournet J."/>
            <person name="Haruta M."/>
            <person name="Huysman M.J."/>
            <person name="Jenkins B.D."/>
            <person name="Jiroutova K."/>
            <person name="Jorgensen R.E."/>
            <person name="Joubert Y."/>
            <person name="Kaplan A."/>
            <person name="Kroger N."/>
            <person name="Kroth P.G."/>
            <person name="La Roche J."/>
            <person name="Lindquist E."/>
            <person name="Lommer M."/>
            <person name="Martin-Jezequel V."/>
            <person name="Lopez P.J."/>
            <person name="Lucas S."/>
            <person name="Mangogna M."/>
            <person name="McGinnis K."/>
            <person name="Medlin L.K."/>
            <person name="Montsant A."/>
            <person name="Oudot-Le Secq M.P."/>
            <person name="Napoli C."/>
            <person name="Obornik M."/>
            <person name="Parker M.S."/>
            <person name="Petit J.L."/>
            <person name="Porcel B.M."/>
            <person name="Poulsen N."/>
            <person name="Robison M."/>
            <person name="Rychlewski L."/>
            <person name="Rynearson T.A."/>
            <person name="Schmutz J."/>
            <person name="Shapiro H."/>
            <person name="Siaut M."/>
            <person name="Stanley M."/>
            <person name="Sussman M.R."/>
            <person name="Taylor A.R."/>
            <person name="Vardi A."/>
            <person name="von Dassow P."/>
            <person name="Vyverman W."/>
            <person name="Willis A."/>
            <person name="Wyrwicz L.S."/>
            <person name="Rokhsar D.S."/>
            <person name="Weissenbach J."/>
            <person name="Armbrust E.V."/>
            <person name="Green B.R."/>
            <person name="Van de Peer Y."/>
            <person name="Grigoriev I.V."/>
        </authorList>
    </citation>
    <scope>NUCLEOTIDE SEQUENCE [LARGE SCALE GENOMIC DNA]</scope>
    <source>
        <strain evidence="2 3">CCAP 1055/1</strain>
    </source>
</reference>
<dbReference type="KEGG" id="pti:PHATRDRAFT_47934"/>
<proteinExistence type="predicted"/>
<evidence type="ECO:0000256" key="1">
    <source>
        <dbReference type="SAM" id="MobiDB-lite"/>
    </source>
</evidence>
<dbReference type="Proteomes" id="UP000000759">
    <property type="component" value="Chromosome 15"/>
</dbReference>
<gene>
    <name evidence="2" type="ORF">PHATRDRAFT_47934</name>
</gene>
<feature type="compositionally biased region" description="Basic and acidic residues" evidence="1">
    <location>
        <begin position="21"/>
        <end position="43"/>
    </location>
</feature>
<organism evidence="2 3">
    <name type="scientific">Phaeodactylum tricornutum (strain CCAP 1055/1)</name>
    <dbReference type="NCBI Taxonomy" id="556484"/>
    <lineage>
        <taxon>Eukaryota</taxon>
        <taxon>Sar</taxon>
        <taxon>Stramenopiles</taxon>
        <taxon>Ochrophyta</taxon>
        <taxon>Bacillariophyta</taxon>
        <taxon>Bacillariophyceae</taxon>
        <taxon>Bacillariophycidae</taxon>
        <taxon>Naviculales</taxon>
        <taxon>Phaeodactylaceae</taxon>
        <taxon>Phaeodactylum</taxon>
    </lineage>
</organism>
<name>B7G5E5_PHATC</name>
<dbReference type="InParanoid" id="B7G5E5"/>
<keyword evidence="3" id="KW-1185">Reference proteome</keyword>
<dbReference type="PaxDb" id="2850-Phatr47934"/>
<dbReference type="GeneID" id="7203184"/>
<dbReference type="HOGENOM" id="CLU_1028405_0_0_1"/>
<evidence type="ECO:0000313" key="3">
    <source>
        <dbReference type="Proteomes" id="UP000000759"/>
    </source>
</evidence>
<dbReference type="EMBL" id="CM000617">
    <property type="protein sequence ID" value="EEC46134.1"/>
    <property type="molecule type" value="Genomic_DNA"/>
</dbReference>
<sequence>MSGKHIPKDSVAFHHKLFRKGQPEQVKKMRNSQRRDVPPIPREELNPVFEAPKTLKHDTCRQSTASGGTADFLRFLANSQEVGVRISEIKQIRRMLGRPTLPVETRIQHPLLSLHAFSSFSSHVQELGSQLSTLQQMDLHRQLLVADSNLMHWQSEQAHNNENQALQIQNQPSLSELQEGLARGEGFGILDAAGRSTPQVGPSQLAQSQRAEVFGNTPLFVTQAGASEFRFPMYSSPQSHGAPTSSTVLGMPIRSSSGIAASSFPSREHMI</sequence>
<accession>B7G5E5</accession>
<dbReference type="AlphaFoldDB" id="B7G5E5"/>
<evidence type="ECO:0000313" key="2">
    <source>
        <dbReference type="EMBL" id="EEC46134.1"/>
    </source>
</evidence>
<feature type="region of interest" description="Disordered" evidence="1">
    <location>
        <begin position="19"/>
        <end position="43"/>
    </location>
</feature>
<reference evidence="3" key="2">
    <citation type="submission" date="2008-08" db="EMBL/GenBank/DDBJ databases">
        <authorList>
            <consortium name="Diatom Consortium"/>
            <person name="Grigoriev I."/>
            <person name="Grimwood J."/>
            <person name="Kuo A."/>
            <person name="Otillar R.P."/>
            <person name="Salamov A."/>
            <person name="Detter J.C."/>
            <person name="Lindquist E."/>
            <person name="Shapiro H."/>
            <person name="Lucas S."/>
            <person name="Glavina del Rio T."/>
            <person name="Pitluck S."/>
            <person name="Rokhsar D."/>
            <person name="Bowler C."/>
        </authorList>
    </citation>
    <scope>GENOME REANNOTATION</scope>
    <source>
        <strain evidence="3">CCAP 1055/1</strain>
    </source>
</reference>
<protein>
    <submittedName>
        <fullName evidence="2">Uncharacterized protein</fullName>
    </submittedName>
</protein>
<dbReference type="RefSeq" id="XP_002182233.1">
    <property type="nucleotide sequence ID" value="XM_002182197.1"/>
</dbReference>